<keyword evidence="1" id="KW-0408">Iron</keyword>
<dbReference type="Pfam" id="PF04023">
    <property type="entry name" value="FeoA"/>
    <property type="match status" value="1"/>
</dbReference>
<evidence type="ECO:0000313" key="4">
    <source>
        <dbReference type="Proteomes" id="UP000568050"/>
    </source>
</evidence>
<evidence type="ECO:0000256" key="1">
    <source>
        <dbReference type="ARBA" id="ARBA00023004"/>
    </source>
</evidence>
<evidence type="ECO:0000313" key="3">
    <source>
        <dbReference type="EMBL" id="MBB3023035.1"/>
    </source>
</evidence>
<dbReference type="InterPro" id="IPR008988">
    <property type="entry name" value="Transcriptional_repressor_C"/>
</dbReference>
<dbReference type="SMART" id="SM00899">
    <property type="entry name" value="FeoA"/>
    <property type="match status" value="1"/>
</dbReference>
<dbReference type="Proteomes" id="UP000568050">
    <property type="component" value="Unassembled WGS sequence"/>
</dbReference>
<dbReference type="RefSeq" id="WP_183375799.1">
    <property type="nucleotide sequence ID" value="NZ_CBCSFZ010000001.1"/>
</dbReference>
<protein>
    <submittedName>
        <fullName evidence="3">Ferrous iron transport protein A</fullName>
    </submittedName>
</protein>
<dbReference type="InterPro" id="IPR038157">
    <property type="entry name" value="FeoA_core_dom"/>
</dbReference>
<reference evidence="3 4" key="1">
    <citation type="submission" date="2020-08" db="EMBL/GenBank/DDBJ databases">
        <title>Sequencing the genomes of 1000 actinobacteria strains.</title>
        <authorList>
            <person name="Klenk H.-P."/>
        </authorList>
    </citation>
    <scope>NUCLEOTIDE SEQUENCE [LARGE SCALE GENOMIC DNA]</scope>
    <source>
        <strain evidence="3 4">DSM 23040</strain>
    </source>
</reference>
<dbReference type="InterPro" id="IPR007167">
    <property type="entry name" value="Fe-transptr_FeoA-like"/>
</dbReference>
<gene>
    <name evidence="3" type="ORF">FHX50_001318</name>
</gene>
<proteinExistence type="predicted"/>
<dbReference type="SUPFAM" id="SSF50037">
    <property type="entry name" value="C-terminal domain of transcriptional repressors"/>
    <property type="match status" value="1"/>
</dbReference>
<feature type="domain" description="Ferrous iron transporter FeoA-like" evidence="2">
    <location>
        <begin position="4"/>
        <end position="75"/>
    </location>
</feature>
<dbReference type="Gene3D" id="2.30.30.90">
    <property type="match status" value="1"/>
</dbReference>
<comment type="caution">
    <text evidence="3">The sequence shown here is derived from an EMBL/GenBank/DDBJ whole genome shotgun (WGS) entry which is preliminary data.</text>
</comment>
<dbReference type="EMBL" id="JACHWP010000002">
    <property type="protein sequence ID" value="MBB3023035.1"/>
    <property type="molecule type" value="Genomic_DNA"/>
</dbReference>
<accession>A0A839QTH2</accession>
<evidence type="ECO:0000259" key="2">
    <source>
        <dbReference type="SMART" id="SM00899"/>
    </source>
</evidence>
<keyword evidence="4" id="KW-1185">Reference proteome</keyword>
<dbReference type="GO" id="GO:0046914">
    <property type="term" value="F:transition metal ion binding"/>
    <property type="evidence" value="ECO:0007669"/>
    <property type="project" value="InterPro"/>
</dbReference>
<dbReference type="AlphaFoldDB" id="A0A839QTH2"/>
<sequence>MTDSTLLSAPLFCELVLAAAHPDPGLRLRLGEMGLRPGSRLRVVQRTVGGGRVIEVASTRIALDRRTCRALAAAESAHAA</sequence>
<name>A0A839QTH2_9MICO</name>
<organism evidence="3 4">
    <name type="scientific">Helcobacillus massiliensis</name>
    <dbReference type="NCBI Taxonomy" id="521392"/>
    <lineage>
        <taxon>Bacteria</taxon>
        <taxon>Bacillati</taxon>
        <taxon>Actinomycetota</taxon>
        <taxon>Actinomycetes</taxon>
        <taxon>Micrococcales</taxon>
        <taxon>Dermabacteraceae</taxon>
        <taxon>Helcobacillus</taxon>
    </lineage>
</organism>